<dbReference type="EMBL" id="CP001681">
    <property type="protein sequence ID" value="ACU02390.1"/>
    <property type="molecule type" value="Genomic_DNA"/>
</dbReference>
<dbReference type="AlphaFoldDB" id="C6XYC3"/>
<feature type="domain" description="DUF1543" evidence="1">
    <location>
        <begin position="21"/>
        <end position="71"/>
    </location>
</feature>
<accession>C6XYC3</accession>
<dbReference type="Pfam" id="PF07566">
    <property type="entry name" value="DUF1543"/>
    <property type="match status" value="1"/>
</dbReference>
<evidence type="ECO:0000313" key="3">
    <source>
        <dbReference type="Proteomes" id="UP000000852"/>
    </source>
</evidence>
<dbReference type="InterPro" id="IPR011440">
    <property type="entry name" value="DUF1543"/>
</dbReference>
<dbReference type="OrthoDB" id="850243at2"/>
<name>C6XYC3_PEDHD</name>
<dbReference type="Proteomes" id="UP000000852">
    <property type="component" value="Chromosome"/>
</dbReference>
<dbReference type="eggNOG" id="ENOG502ZCH2">
    <property type="taxonomic scope" value="Bacteria"/>
</dbReference>
<gene>
    <name evidence="2" type="ordered locus">Phep_0164</name>
</gene>
<dbReference type="Gene3D" id="3.10.20.10">
    <property type="match status" value="2"/>
</dbReference>
<reference evidence="2 3" key="1">
    <citation type="journal article" date="2009" name="Stand. Genomic Sci.">
        <title>Complete genome sequence of Pedobacter heparinus type strain (HIM 762-3).</title>
        <authorList>
            <person name="Han C."/>
            <person name="Spring S."/>
            <person name="Lapidus A."/>
            <person name="Del Rio T.G."/>
            <person name="Tice H."/>
            <person name="Copeland A."/>
            <person name="Cheng J.F."/>
            <person name="Lucas S."/>
            <person name="Chen F."/>
            <person name="Nolan M."/>
            <person name="Bruce D."/>
            <person name="Goodwin L."/>
            <person name="Pitluck S."/>
            <person name="Ivanova N."/>
            <person name="Mavromatis K."/>
            <person name="Mikhailova N."/>
            <person name="Pati A."/>
            <person name="Chen A."/>
            <person name="Palaniappan K."/>
            <person name="Land M."/>
            <person name="Hauser L."/>
            <person name="Chang Y.J."/>
            <person name="Jeffries C.C."/>
            <person name="Saunders E."/>
            <person name="Chertkov O."/>
            <person name="Brettin T."/>
            <person name="Goker M."/>
            <person name="Rohde M."/>
            <person name="Bristow J."/>
            <person name="Eisen J.A."/>
            <person name="Markowitz V."/>
            <person name="Hugenholtz P."/>
            <person name="Kyrpides N.C."/>
            <person name="Klenk H.P."/>
            <person name="Detter J.C."/>
        </authorList>
    </citation>
    <scope>NUCLEOTIDE SEQUENCE [LARGE SCALE GENOMIC DNA]</scope>
    <source>
        <strain evidence="3">ATCC 13125 / DSM 2366 / CIP 104194 / JCM 7457 / NBRC 12017 / NCIMB 9290 / NRRL B-14731 / HIM 762-3</strain>
    </source>
</reference>
<sequence length="189" mass="21102">MVNIMEPKLFMVLLGCKPEGRHTEQHDVFFGIGHSLAELKQDMIGFWPEAKAKLHIDAWREVTAVAGHQLKIVPANKQNDQHAAKLFFINLGGYKKGEFDELHYKMLIVADDLAGATRTAKDTAFYKHTGFEGAVSHIDDKYGVDVDDVFEIADVLPVSVKHKFSVQIMPFSAAVEDGMQLGYMPLSKV</sequence>
<organism evidence="2 3">
    <name type="scientific">Pedobacter heparinus (strain ATCC 13125 / DSM 2366 / CIP 104194 / JCM 7457 / NBRC 12017 / NCIMB 9290 / NRRL B-14731 / HIM 762-3)</name>
    <dbReference type="NCBI Taxonomy" id="485917"/>
    <lineage>
        <taxon>Bacteria</taxon>
        <taxon>Pseudomonadati</taxon>
        <taxon>Bacteroidota</taxon>
        <taxon>Sphingobacteriia</taxon>
        <taxon>Sphingobacteriales</taxon>
        <taxon>Sphingobacteriaceae</taxon>
        <taxon>Pedobacter</taxon>
    </lineage>
</organism>
<evidence type="ECO:0000259" key="1">
    <source>
        <dbReference type="Pfam" id="PF07566"/>
    </source>
</evidence>
<dbReference type="HOGENOM" id="CLU_124939_0_0_10"/>
<dbReference type="KEGG" id="phe:Phep_0164"/>
<evidence type="ECO:0000313" key="2">
    <source>
        <dbReference type="EMBL" id="ACU02390.1"/>
    </source>
</evidence>
<protein>
    <recommendedName>
        <fullName evidence="1">DUF1543 domain-containing protein</fullName>
    </recommendedName>
</protein>
<dbReference type="STRING" id="485917.Phep_0164"/>
<keyword evidence="3" id="KW-1185">Reference proteome</keyword>
<proteinExistence type="predicted"/>